<keyword evidence="12" id="KW-0472">Membrane</keyword>
<dbReference type="eggNOG" id="KOG4630">
    <property type="taxonomic scope" value="Eukaryota"/>
</dbReference>
<dbReference type="GO" id="GO:0005743">
    <property type="term" value="C:mitochondrial inner membrane"/>
    <property type="evidence" value="ECO:0007669"/>
    <property type="project" value="UniProtKB-SubCell"/>
</dbReference>
<keyword evidence="17" id="KW-1185">Reference proteome</keyword>
<evidence type="ECO:0000256" key="2">
    <source>
        <dbReference type="ARBA" id="ARBA00004443"/>
    </source>
</evidence>
<protein>
    <recommendedName>
        <fullName evidence="5">NADH dehydrogenase [ubiquinone] 1 alpha subcomplex subunit 7</fullName>
    </recommendedName>
    <alternativeName>
        <fullName evidence="14">Complex I-B14.5a</fullName>
    </alternativeName>
    <alternativeName>
        <fullName evidence="13">NADH-ubiquinone oxidoreductase subunit B14.5a</fullName>
    </alternativeName>
</protein>
<dbReference type="EMBL" id="JH431487">
    <property type="status" value="NOT_ANNOTATED_CDS"/>
    <property type="molecule type" value="Genomic_DNA"/>
</dbReference>
<keyword evidence="9" id="KW-0249">Electron transport</keyword>
<dbReference type="HOGENOM" id="CLU_149566_0_0_1"/>
<evidence type="ECO:0000256" key="13">
    <source>
        <dbReference type="ARBA" id="ARBA00030360"/>
    </source>
</evidence>
<dbReference type="GO" id="GO:0006120">
    <property type="term" value="P:mitochondrial electron transport, NADH to ubiquinone"/>
    <property type="evidence" value="ECO:0007669"/>
    <property type="project" value="TreeGrafter"/>
</dbReference>
<accession>T1ITK7</accession>
<comment type="subunit">
    <text evidence="4">Complex I is composed of 45 different subunits.</text>
</comment>
<evidence type="ECO:0000256" key="4">
    <source>
        <dbReference type="ARBA" id="ARBA00011533"/>
    </source>
</evidence>
<keyword evidence="7" id="KW-0679">Respiratory chain</keyword>
<dbReference type="Proteomes" id="UP000014500">
    <property type="component" value="Unassembled WGS sequence"/>
</dbReference>
<evidence type="ECO:0000256" key="12">
    <source>
        <dbReference type="ARBA" id="ARBA00023136"/>
    </source>
</evidence>
<evidence type="ECO:0000256" key="3">
    <source>
        <dbReference type="ARBA" id="ARBA00005482"/>
    </source>
</evidence>
<dbReference type="AlphaFoldDB" id="T1ITK7"/>
<evidence type="ECO:0000256" key="7">
    <source>
        <dbReference type="ARBA" id="ARBA00022660"/>
    </source>
</evidence>
<evidence type="ECO:0000256" key="5">
    <source>
        <dbReference type="ARBA" id="ARBA00016383"/>
    </source>
</evidence>
<comment type="similarity">
    <text evidence="3">Belongs to the complex I NDUFA7 subunit family.</text>
</comment>
<organism evidence="16 17">
    <name type="scientific">Strigamia maritima</name>
    <name type="common">European centipede</name>
    <name type="synonym">Geophilus maritimus</name>
    <dbReference type="NCBI Taxonomy" id="126957"/>
    <lineage>
        <taxon>Eukaryota</taxon>
        <taxon>Metazoa</taxon>
        <taxon>Ecdysozoa</taxon>
        <taxon>Arthropoda</taxon>
        <taxon>Myriapoda</taxon>
        <taxon>Chilopoda</taxon>
        <taxon>Pleurostigmophora</taxon>
        <taxon>Geophilomorpha</taxon>
        <taxon>Linotaeniidae</taxon>
        <taxon>Strigamia</taxon>
    </lineage>
</organism>
<comment type="subcellular location">
    <subcellularLocation>
        <location evidence="2">Mitochondrion inner membrane</location>
        <topology evidence="2">Peripheral membrane protein</topology>
        <orientation evidence="2">Matrix side</orientation>
    </subcellularLocation>
</comment>
<keyword evidence="6" id="KW-0813">Transport</keyword>
<keyword evidence="11" id="KW-0496">Mitochondrion</keyword>
<feature type="region of interest" description="Disordered" evidence="15">
    <location>
        <begin position="32"/>
        <end position="74"/>
    </location>
</feature>
<dbReference type="EnsemblMetazoa" id="SMAR004457-RA">
    <property type="protein sequence ID" value="SMAR004457-PA"/>
    <property type="gene ID" value="SMAR004457"/>
</dbReference>
<evidence type="ECO:0000256" key="9">
    <source>
        <dbReference type="ARBA" id="ARBA00022982"/>
    </source>
</evidence>
<dbReference type="PANTHER" id="PTHR12485:SF1">
    <property type="entry name" value="NADH DEHYDROGENASE [UBIQUINONE] 1 ALPHA SUBCOMPLEX SUBUNIT 7"/>
    <property type="match status" value="1"/>
</dbReference>
<keyword evidence="8" id="KW-0999">Mitochondrion inner membrane</keyword>
<evidence type="ECO:0000256" key="15">
    <source>
        <dbReference type="SAM" id="MobiDB-lite"/>
    </source>
</evidence>
<evidence type="ECO:0000256" key="14">
    <source>
        <dbReference type="ARBA" id="ARBA00033401"/>
    </source>
</evidence>
<dbReference type="PhylomeDB" id="T1ITK7"/>
<keyword evidence="10" id="KW-0007">Acetylation</keyword>
<dbReference type="PANTHER" id="PTHR12485">
    <property type="entry name" value="NADH-UBIQUINONE OXIDOREDUCTASE SUBUNIT B"/>
    <property type="match status" value="1"/>
</dbReference>
<dbReference type="OMA" id="ANYYFTR"/>
<sequence>MANKIQPRDVAPFLRTVRDILLGRKLRTALRFAGELSPRTQPPPKLPDGPSNKLSVNPYCLRDGRRESRPPTVVMENVGVKQIDAGIIKAAPSGQKKLPVPGESYNAWTLQK</sequence>
<evidence type="ECO:0000256" key="6">
    <source>
        <dbReference type="ARBA" id="ARBA00022448"/>
    </source>
</evidence>
<dbReference type="InterPro" id="IPR009947">
    <property type="entry name" value="NDUA7"/>
</dbReference>
<name>T1ITK7_STRMM</name>
<feature type="region of interest" description="Disordered" evidence="15">
    <location>
        <begin position="93"/>
        <end position="112"/>
    </location>
</feature>
<dbReference type="STRING" id="126957.T1ITK7"/>
<comment type="function">
    <text evidence="1">Accessory subunit of the mitochondrial membrane respiratory chain NADH dehydrogenase (Complex I), that is believed not to be involved in catalysis. Complex I functions in the transfer of electrons from NADH to the respiratory chain. The immediate electron acceptor for the enzyme is believed to be ubiquinone.</text>
</comment>
<reference evidence="17" key="1">
    <citation type="submission" date="2011-05" db="EMBL/GenBank/DDBJ databases">
        <authorList>
            <person name="Richards S.R."/>
            <person name="Qu J."/>
            <person name="Jiang H."/>
            <person name="Jhangiani S.N."/>
            <person name="Agravi P."/>
            <person name="Goodspeed R."/>
            <person name="Gross S."/>
            <person name="Mandapat C."/>
            <person name="Jackson L."/>
            <person name="Mathew T."/>
            <person name="Pu L."/>
            <person name="Thornton R."/>
            <person name="Saada N."/>
            <person name="Wilczek-Boney K.B."/>
            <person name="Lee S."/>
            <person name="Kovar C."/>
            <person name="Wu Y."/>
            <person name="Scherer S.E."/>
            <person name="Worley K.C."/>
            <person name="Muzny D.M."/>
            <person name="Gibbs R."/>
        </authorList>
    </citation>
    <scope>NUCLEOTIDE SEQUENCE</scope>
    <source>
        <strain evidence="17">Brora</strain>
    </source>
</reference>
<proteinExistence type="inferred from homology"/>
<evidence type="ECO:0000256" key="11">
    <source>
        <dbReference type="ARBA" id="ARBA00023128"/>
    </source>
</evidence>
<reference evidence="16" key="2">
    <citation type="submission" date="2015-02" db="UniProtKB">
        <authorList>
            <consortium name="EnsemblMetazoa"/>
        </authorList>
    </citation>
    <scope>IDENTIFICATION</scope>
</reference>
<evidence type="ECO:0000256" key="10">
    <source>
        <dbReference type="ARBA" id="ARBA00022990"/>
    </source>
</evidence>
<evidence type="ECO:0000313" key="16">
    <source>
        <dbReference type="EnsemblMetazoa" id="SMAR004457-PA"/>
    </source>
</evidence>
<evidence type="ECO:0000256" key="8">
    <source>
        <dbReference type="ARBA" id="ARBA00022792"/>
    </source>
</evidence>
<dbReference type="Pfam" id="PF07347">
    <property type="entry name" value="CI-B14_5a"/>
    <property type="match status" value="1"/>
</dbReference>
<evidence type="ECO:0000256" key="1">
    <source>
        <dbReference type="ARBA" id="ARBA00003195"/>
    </source>
</evidence>
<evidence type="ECO:0000313" key="17">
    <source>
        <dbReference type="Proteomes" id="UP000014500"/>
    </source>
</evidence>